<sequence>MPTLPSEEMQIGWRPIDLVVLTLITFPNITHVAQGAFVCAIDIRAIGASVLKKCRLVTKVRIRISLNLVD</sequence>
<dbReference type="EMBL" id="JAIWYP010000010">
    <property type="protein sequence ID" value="KAH3751975.1"/>
    <property type="molecule type" value="Genomic_DNA"/>
</dbReference>
<accession>A0A9D4I8A7</accession>
<dbReference type="AlphaFoldDB" id="A0A9D4I8A7"/>
<dbReference type="Proteomes" id="UP000828390">
    <property type="component" value="Unassembled WGS sequence"/>
</dbReference>
<keyword evidence="2" id="KW-1185">Reference proteome</keyword>
<proteinExistence type="predicted"/>
<organism evidence="1 2">
    <name type="scientific">Dreissena polymorpha</name>
    <name type="common">Zebra mussel</name>
    <name type="synonym">Mytilus polymorpha</name>
    <dbReference type="NCBI Taxonomy" id="45954"/>
    <lineage>
        <taxon>Eukaryota</taxon>
        <taxon>Metazoa</taxon>
        <taxon>Spiralia</taxon>
        <taxon>Lophotrochozoa</taxon>
        <taxon>Mollusca</taxon>
        <taxon>Bivalvia</taxon>
        <taxon>Autobranchia</taxon>
        <taxon>Heteroconchia</taxon>
        <taxon>Euheterodonta</taxon>
        <taxon>Imparidentia</taxon>
        <taxon>Neoheterodontei</taxon>
        <taxon>Myida</taxon>
        <taxon>Dreissenoidea</taxon>
        <taxon>Dreissenidae</taxon>
        <taxon>Dreissena</taxon>
    </lineage>
</organism>
<reference evidence="1" key="2">
    <citation type="submission" date="2020-11" db="EMBL/GenBank/DDBJ databases">
        <authorList>
            <person name="McCartney M.A."/>
            <person name="Auch B."/>
            <person name="Kono T."/>
            <person name="Mallez S."/>
            <person name="Becker A."/>
            <person name="Gohl D.M."/>
            <person name="Silverstein K.A.T."/>
            <person name="Koren S."/>
            <person name="Bechman K.B."/>
            <person name="Herman A."/>
            <person name="Abrahante J.E."/>
            <person name="Garbe J."/>
        </authorList>
    </citation>
    <scope>NUCLEOTIDE SEQUENCE</scope>
    <source>
        <strain evidence="1">Duluth1</strain>
        <tissue evidence="1">Whole animal</tissue>
    </source>
</reference>
<protein>
    <submittedName>
        <fullName evidence="1">Uncharacterized protein</fullName>
    </submittedName>
</protein>
<name>A0A9D4I8A7_DREPO</name>
<evidence type="ECO:0000313" key="1">
    <source>
        <dbReference type="EMBL" id="KAH3751975.1"/>
    </source>
</evidence>
<comment type="caution">
    <text evidence="1">The sequence shown here is derived from an EMBL/GenBank/DDBJ whole genome shotgun (WGS) entry which is preliminary data.</text>
</comment>
<gene>
    <name evidence="1" type="ORF">DPMN_186583</name>
</gene>
<reference evidence="1" key="1">
    <citation type="journal article" date="2019" name="bioRxiv">
        <title>The Genome of the Zebra Mussel, Dreissena polymorpha: A Resource for Invasive Species Research.</title>
        <authorList>
            <person name="McCartney M.A."/>
            <person name="Auch B."/>
            <person name="Kono T."/>
            <person name="Mallez S."/>
            <person name="Zhang Y."/>
            <person name="Obille A."/>
            <person name="Becker A."/>
            <person name="Abrahante J.E."/>
            <person name="Garbe J."/>
            <person name="Badalamenti J.P."/>
            <person name="Herman A."/>
            <person name="Mangelson H."/>
            <person name="Liachko I."/>
            <person name="Sullivan S."/>
            <person name="Sone E.D."/>
            <person name="Koren S."/>
            <person name="Silverstein K.A.T."/>
            <person name="Beckman K.B."/>
            <person name="Gohl D.M."/>
        </authorList>
    </citation>
    <scope>NUCLEOTIDE SEQUENCE</scope>
    <source>
        <strain evidence="1">Duluth1</strain>
        <tissue evidence="1">Whole animal</tissue>
    </source>
</reference>
<evidence type="ECO:0000313" key="2">
    <source>
        <dbReference type="Proteomes" id="UP000828390"/>
    </source>
</evidence>